<dbReference type="Proteomes" id="UP000762676">
    <property type="component" value="Unassembled WGS sequence"/>
</dbReference>
<keyword evidence="2" id="KW-1185">Reference proteome</keyword>
<evidence type="ECO:0000313" key="1">
    <source>
        <dbReference type="EMBL" id="GFS00123.1"/>
    </source>
</evidence>
<accession>A0AAV4HPM8</accession>
<sequence length="138" mass="15971">MKLDLRICMNDALRPNAFSSSKHMKQPCHLPLTRVLRRHLKNGDGGITRRLNNAVTRLTLSRKHIEKICSEVVMLNYQYKGYPRRKSGRVKEQRTSEKDLDNIAEMTNMRVNAAAKAAMEREGWRSMASNLFKEKKPS</sequence>
<evidence type="ECO:0008006" key="3">
    <source>
        <dbReference type="Google" id="ProtNLM"/>
    </source>
</evidence>
<organism evidence="1 2">
    <name type="scientific">Elysia marginata</name>
    <dbReference type="NCBI Taxonomy" id="1093978"/>
    <lineage>
        <taxon>Eukaryota</taxon>
        <taxon>Metazoa</taxon>
        <taxon>Spiralia</taxon>
        <taxon>Lophotrochozoa</taxon>
        <taxon>Mollusca</taxon>
        <taxon>Gastropoda</taxon>
        <taxon>Heterobranchia</taxon>
        <taxon>Euthyneura</taxon>
        <taxon>Panpulmonata</taxon>
        <taxon>Sacoglossa</taxon>
        <taxon>Placobranchoidea</taxon>
        <taxon>Plakobranchidae</taxon>
        <taxon>Elysia</taxon>
    </lineage>
</organism>
<reference evidence="1 2" key="1">
    <citation type="journal article" date="2021" name="Elife">
        <title>Chloroplast acquisition without the gene transfer in kleptoplastic sea slugs, Plakobranchus ocellatus.</title>
        <authorList>
            <person name="Maeda T."/>
            <person name="Takahashi S."/>
            <person name="Yoshida T."/>
            <person name="Shimamura S."/>
            <person name="Takaki Y."/>
            <person name="Nagai Y."/>
            <person name="Toyoda A."/>
            <person name="Suzuki Y."/>
            <person name="Arimoto A."/>
            <person name="Ishii H."/>
            <person name="Satoh N."/>
            <person name="Nishiyama T."/>
            <person name="Hasebe M."/>
            <person name="Maruyama T."/>
            <person name="Minagawa J."/>
            <person name="Obokata J."/>
            <person name="Shigenobu S."/>
        </authorList>
    </citation>
    <scope>NUCLEOTIDE SEQUENCE [LARGE SCALE GENOMIC DNA]</scope>
</reference>
<dbReference type="AlphaFoldDB" id="A0AAV4HPM8"/>
<dbReference type="EMBL" id="BMAT01009167">
    <property type="protein sequence ID" value="GFS00123.1"/>
    <property type="molecule type" value="Genomic_DNA"/>
</dbReference>
<proteinExistence type="predicted"/>
<protein>
    <recommendedName>
        <fullName evidence="3">Tc3 transposase DNA binding domain-containing protein</fullName>
    </recommendedName>
</protein>
<gene>
    <name evidence="1" type="ORF">ElyMa_004546200</name>
</gene>
<name>A0AAV4HPM8_9GAST</name>
<comment type="caution">
    <text evidence="1">The sequence shown here is derived from an EMBL/GenBank/DDBJ whole genome shotgun (WGS) entry which is preliminary data.</text>
</comment>
<evidence type="ECO:0000313" key="2">
    <source>
        <dbReference type="Proteomes" id="UP000762676"/>
    </source>
</evidence>